<keyword evidence="8" id="KW-0966">Cell projection</keyword>
<evidence type="ECO:0000256" key="1">
    <source>
        <dbReference type="ARBA" id="ARBA00004117"/>
    </source>
</evidence>
<evidence type="ECO:0000256" key="2">
    <source>
        <dbReference type="ARBA" id="ARBA00009677"/>
    </source>
</evidence>
<evidence type="ECO:0000313" key="9">
    <source>
        <dbReference type="Proteomes" id="UP000295678"/>
    </source>
</evidence>
<dbReference type="Proteomes" id="UP000295678">
    <property type="component" value="Unassembled WGS sequence"/>
</dbReference>
<comment type="subcellular location">
    <subcellularLocation>
        <location evidence="1 4">Bacterial flagellum basal body</location>
    </subcellularLocation>
</comment>
<name>A0A4R3M1E7_9HYPH</name>
<dbReference type="InterPro" id="IPR001444">
    <property type="entry name" value="Flag_bb_rod_N"/>
</dbReference>
<evidence type="ECO:0000256" key="3">
    <source>
        <dbReference type="ARBA" id="ARBA00023143"/>
    </source>
</evidence>
<dbReference type="Pfam" id="PF22692">
    <property type="entry name" value="LlgE_F_G_D1"/>
    <property type="match status" value="1"/>
</dbReference>
<dbReference type="AlphaFoldDB" id="A0A4R3M1E7"/>
<proteinExistence type="inferred from homology"/>
<evidence type="ECO:0000313" key="8">
    <source>
        <dbReference type="EMBL" id="TCT06476.1"/>
    </source>
</evidence>
<comment type="caution">
    <text evidence="8">The sequence shown here is derived from an EMBL/GenBank/DDBJ whole genome shotgun (WGS) entry which is preliminary data.</text>
</comment>
<dbReference type="GO" id="GO:0071978">
    <property type="term" value="P:bacterial-type flagellum-dependent swarming motility"/>
    <property type="evidence" value="ECO:0007669"/>
    <property type="project" value="TreeGrafter"/>
</dbReference>
<keyword evidence="8" id="KW-0282">Flagellum</keyword>
<feature type="domain" description="Flagellar hook protein FlgE/F/G-like D1" evidence="7">
    <location>
        <begin position="89"/>
        <end position="153"/>
    </location>
</feature>
<dbReference type="GO" id="GO:0030694">
    <property type="term" value="C:bacterial-type flagellum basal body, rod"/>
    <property type="evidence" value="ECO:0007669"/>
    <property type="project" value="UniProtKB-UniRule"/>
</dbReference>
<keyword evidence="9" id="KW-1185">Reference proteome</keyword>
<dbReference type="SUPFAM" id="SSF117143">
    <property type="entry name" value="Flagellar hook protein flgE"/>
    <property type="match status" value="1"/>
</dbReference>
<dbReference type="NCBIfam" id="TIGR03506">
    <property type="entry name" value="FlgEFG_subfam"/>
    <property type="match status" value="1"/>
</dbReference>
<accession>A0A4R3M1E7</accession>
<dbReference type="RefSeq" id="WP_245499787.1">
    <property type="nucleotide sequence ID" value="NZ_SMAK01000011.1"/>
</dbReference>
<dbReference type="PANTHER" id="PTHR30435:SF19">
    <property type="entry name" value="FLAGELLAR BASAL-BODY ROD PROTEIN FLGG"/>
    <property type="match status" value="1"/>
</dbReference>
<dbReference type="InterPro" id="IPR020013">
    <property type="entry name" value="Flagellar_FlgE/F/G"/>
</dbReference>
<dbReference type="EMBL" id="SMAK01000011">
    <property type="protein sequence ID" value="TCT06476.1"/>
    <property type="molecule type" value="Genomic_DNA"/>
</dbReference>
<feature type="domain" description="Flagellar basal body rod protein N-terminal" evidence="5">
    <location>
        <begin position="6"/>
        <end position="36"/>
    </location>
</feature>
<dbReference type="PROSITE" id="PS00588">
    <property type="entry name" value="FLAGELLA_BB_ROD"/>
    <property type="match status" value="1"/>
</dbReference>
<evidence type="ECO:0000256" key="4">
    <source>
        <dbReference type="RuleBase" id="RU362116"/>
    </source>
</evidence>
<dbReference type="PANTHER" id="PTHR30435">
    <property type="entry name" value="FLAGELLAR PROTEIN"/>
    <property type="match status" value="1"/>
</dbReference>
<keyword evidence="8" id="KW-0969">Cilium</keyword>
<dbReference type="InterPro" id="IPR037925">
    <property type="entry name" value="FlgE/F/G-like"/>
</dbReference>
<evidence type="ECO:0000259" key="5">
    <source>
        <dbReference type="Pfam" id="PF00460"/>
    </source>
</evidence>
<comment type="similarity">
    <text evidence="2 4">Belongs to the flagella basal body rod proteins family.</text>
</comment>
<comment type="subunit">
    <text evidence="4">The basal body constitutes a major portion of the flagellar organelle and consists of five rings (E,L,P,S, and M) mounted on a central rod. The rod consists of about 26 subunits of FlgG in the distal portion, and FlgB, FlgC and FlgF are thought to build up the proximal portion of the rod with about 6 subunits each.</text>
</comment>
<dbReference type="InterPro" id="IPR019776">
    <property type="entry name" value="Flagellar_basal_body_rod_CS"/>
</dbReference>
<dbReference type="Pfam" id="PF06429">
    <property type="entry name" value="Flg_bbr_C"/>
    <property type="match status" value="1"/>
</dbReference>
<dbReference type="NCBIfam" id="TIGR02490">
    <property type="entry name" value="flgF"/>
    <property type="match status" value="1"/>
</dbReference>
<organism evidence="8 9">
    <name type="scientific">Tepidamorphus gemmatus</name>
    <dbReference type="NCBI Taxonomy" id="747076"/>
    <lineage>
        <taxon>Bacteria</taxon>
        <taxon>Pseudomonadati</taxon>
        <taxon>Pseudomonadota</taxon>
        <taxon>Alphaproteobacteria</taxon>
        <taxon>Hyphomicrobiales</taxon>
        <taxon>Tepidamorphaceae</taxon>
        <taxon>Tepidamorphus</taxon>
    </lineage>
</organism>
<evidence type="ECO:0000259" key="6">
    <source>
        <dbReference type="Pfam" id="PF06429"/>
    </source>
</evidence>
<gene>
    <name evidence="8" type="ORF">EDC22_11159</name>
</gene>
<dbReference type="InterPro" id="IPR012836">
    <property type="entry name" value="FlgF"/>
</dbReference>
<sequence>MIDNALLISLSRQVALRREMDVIANNMANMNTSGFRSAEVLFEEHLMRGAEATANKRADRDLSYVMDRGTLHNFEPGALIPTDNPLDLAIDGEGWFVVQTPQGERYTRNGSFQLTSTGHLVTSEGYRVLGDGGPLIFNDEDRTISVAGDGTVSTEAGEKGRIRVVRFADQTSLKAEGNSVFRADDVQPEILDQPRVLQGMIEKSNVKPLLEMSRMIEVTRAYASMTSMIERADNLRRDAISALGRID</sequence>
<evidence type="ECO:0000259" key="7">
    <source>
        <dbReference type="Pfam" id="PF22692"/>
    </source>
</evidence>
<feature type="domain" description="Flagellar basal-body/hook protein C-terminal" evidence="6">
    <location>
        <begin position="198"/>
        <end position="241"/>
    </location>
</feature>
<protein>
    <recommendedName>
        <fullName evidence="4">Flagellar basal-body rod protein FlgF</fullName>
    </recommendedName>
</protein>
<dbReference type="InterPro" id="IPR010930">
    <property type="entry name" value="Flg_bb/hook_C_dom"/>
</dbReference>
<dbReference type="InterPro" id="IPR053967">
    <property type="entry name" value="LlgE_F_G-like_D1"/>
</dbReference>
<reference evidence="8 9" key="1">
    <citation type="submission" date="2019-03" db="EMBL/GenBank/DDBJ databases">
        <title>Genomic Encyclopedia of Type Strains, Phase IV (KMG-IV): sequencing the most valuable type-strain genomes for metagenomic binning, comparative biology and taxonomic classification.</title>
        <authorList>
            <person name="Goeker M."/>
        </authorList>
    </citation>
    <scope>NUCLEOTIDE SEQUENCE [LARGE SCALE GENOMIC DNA]</scope>
    <source>
        <strain evidence="8 9">DSM 19345</strain>
    </source>
</reference>
<keyword evidence="3 4" id="KW-0975">Bacterial flagellum</keyword>
<dbReference type="Pfam" id="PF00460">
    <property type="entry name" value="Flg_bb_rod"/>
    <property type="match status" value="1"/>
</dbReference>